<accession>A0ABV4D4R2</accession>
<dbReference type="EMBL" id="JBCLSH010000058">
    <property type="protein sequence ID" value="MEY8444521.1"/>
    <property type="molecule type" value="Genomic_DNA"/>
</dbReference>
<gene>
    <name evidence="2" type="ORF">AALA52_09820</name>
</gene>
<name>A0ABV4D4R2_9LACT</name>
<comment type="caution">
    <text evidence="2">The sequence shown here is derived from an EMBL/GenBank/DDBJ whole genome shotgun (WGS) entry which is preliminary data.</text>
</comment>
<evidence type="ECO:0000313" key="3">
    <source>
        <dbReference type="Proteomes" id="UP001565283"/>
    </source>
</evidence>
<proteinExistence type="predicted"/>
<dbReference type="Proteomes" id="UP001565283">
    <property type="component" value="Unassembled WGS sequence"/>
</dbReference>
<evidence type="ECO:0000256" key="1">
    <source>
        <dbReference type="SAM" id="Coils"/>
    </source>
</evidence>
<feature type="coiled-coil region" evidence="1">
    <location>
        <begin position="374"/>
        <end position="401"/>
    </location>
</feature>
<dbReference type="RefSeq" id="WP_369948884.1">
    <property type="nucleotide sequence ID" value="NZ_JBCLSH010000058.1"/>
</dbReference>
<evidence type="ECO:0000313" key="2">
    <source>
        <dbReference type="EMBL" id="MEY8444521.1"/>
    </source>
</evidence>
<dbReference type="Gene3D" id="3.40.50.1820">
    <property type="entry name" value="alpha/beta hydrolase"/>
    <property type="match status" value="1"/>
</dbReference>
<sequence length="415" mass="45620">MTPEDYKNLASEAYRVDRNVKDKQVLHEGDVFTVNGKKWEVLKSEDSTENGFQAMAVAPKIEGETDTSQVVIAYAGTNPSDWKDLAVDGLNVMGSIGGFQLDSANRFANEVAKAYPYSDISTTGHSLGAFLALAQGAEHHWQSVTFNGPDPYSVLSPQAKVWVKQNPGMLTNFLNQMDLVGYGGDIIARFKNGKLLWSVLGQKIDTTGSEVVLNYGFLGLNPLNYHDLNLWKFDEKGNILDGKGKSHGIPQQAVLNSKMTQLSHSFKGQMEALEVLKKTLTASAGGLSSGEKIYLDSAQALAVVSTAGAEFHLAMTNVMQVYQEGIKKAENLWMKTLSDAIAVGSQLEKWEVYAALESVGFTENNIVGIPTQLYQHKMDQVKQMSDKFKQLEREIKEKISELLARDAELAQELKG</sequence>
<dbReference type="InterPro" id="IPR029058">
    <property type="entry name" value="AB_hydrolase_fold"/>
</dbReference>
<protein>
    <recommendedName>
        <fullName evidence="4">Fungal lipase-like domain-containing protein</fullName>
    </recommendedName>
</protein>
<keyword evidence="1" id="KW-0175">Coiled coil</keyword>
<dbReference type="Pfam" id="PF26363">
    <property type="entry name" value="Phospholipase-like"/>
    <property type="match status" value="1"/>
</dbReference>
<organism evidence="2 3">
    <name type="scientific">Lactococcus ileimucosae</name>
    <dbReference type="NCBI Taxonomy" id="2941329"/>
    <lineage>
        <taxon>Bacteria</taxon>
        <taxon>Bacillati</taxon>
        <taxon>Bacillota</taxon>
        <taxon>Bacilli</taxon>
        <taxon>Lactobacillales</taxon>
        <taxon>Streptococcaceae</taxon>
        <taxon>Lactococcus</taxon>
    </lineage>
</organism>
<reference evidence="2 3" key="1">
    <citation type="submission" date="2024-03" db="EMBL/GenBank/DDBJ databases">
        <title>Mouse gut bacterial collection (mGBC) of GemPharmatech.</title>
        <authorList>
            <person name="He Y."/>
            <person name="Dong L."/>
            <person name="Wu D."/>
            <person name="Gao X."/>
            <person name="Lin Z."/>
        </authorList>
    </citation>
    <scope>NUCLEOTIDE SEQUENCE [LARGE SCALE GENOMIC DNA]</scope>
    <source>
        <strain evidence="2 3">61-15</strain>
    </source>
</reference>
<dbReference type="SUPFAM" id="SSF53474">
    <property type="entry name" value="alpha/beta-Hydrolases"/>
    <property type="match status" value="1"/>
</dbReference>
<keyword evidence="3" id="KW-1185">Reference proteome</keyword>
<evidence type="ECO:0008006" key="4">
    <source>
        <dbReference type="Google" id="ProtNLM"/>
    </source>
</evidence>